<evidence type="ECO:0000313" key="1">
    <source>
        <dbReference type="EMBL" id="MBC8576787.1"/>
    </source>
</evidence>
<protein>
    <submittedName>
        <fullName evidence="1">Uncharacterized protein</fullName>
    </submittedName>
</protein>
<keyword evidence="2" id="KW-1185">Reference proteome</keyword>
<proteinExistence type="predicted"/>
<organism evidence="1 2">
    <name type="scientific">Yanshouia hominis</name>
    <dbReference type="NCBI Taxonomy" id="2763673"/>
    <lineage>
        <taxon>Bacteria</taxon>
        <taxon>Bacillati</taxon>
        <taxon>Bacillota</taxon>
        <taxon>Clostridia</taxon>
        <taxon>Eubacteriales</taxon>
        <taxon>Oscillospiraceae</taxon>
        <taxon>Yanshouia</taxon>
    </lineage>
</organism>
<evidence type="ECO:0000313" key="2">
    <source>
        <dbReference type="Proteomes" id="UP000658131"/>
    </source>
</evidence>
<accession>A0ABR7NK52</accession>
<comment type="caution">
    <text evidence="1">The sequence shown here is derived from an EMBL/GenBank/DDBJ whole genome shotgun (WGS) entry which is preliminary data.</text>
</comment>
<sequence length="55" mass="6109">MAKVHPPEVYAVIKKEASFGAEQARGWRFRKDAGCSEFLLRLPLGAVRASGPRPR</sequence>
<dbReference type="Proteomes" id="UP000658131">
    <property type="component" value="Unassembled WGS sequence"/>
</dbReference>
<name>A0ABR7NK52_9FIRM</name>
<dbReference type="RefSeq" id="WP_262400288.1">
    <property type="nucleotide sequence ID" value="NZ_JACRTB010000015.1"/>
</dbReference>
<reference evidence="1 2" key="1">
    <citation type="submission" date="2020-08" db="EMBL/GenBank/DDBJ databases">
        <title>Genome public.</title>
        <authorList>
            <person name="Liu C."/>
            <person name="Sun Q."/>
        </authorList>
    </citation>
    <scope>NUCLEOTIDE SEQUENCE [LARGE SCALE GENOMIC DNA]</scope>
    <source>
        <strain evidence="1 2">BX1</strain>
    </source>
</reference>
<dbReference type="EMBL" id="JACRTB010000015">
    <property type="protein sequence ID" value="MBC8576787.1"/>
    <property type="molecule type" value="Genomic_DNA"/>
</dbReference>
<gene>
    <name evidence="1" type="ORF">H8717_10290</name>
</gene>